<feature type="transmembrane region" description="Helical" evidence="5">
    <location>
        <begin position="225"/>
        <end position="247"/>
    </location>
</feature>
<sequence length="444" mass="50091">MKDGIGLFVGLVYSLNIVVGGGFLNLPYVFKQTGLLLSLSFMVFFSALSFYLSMIFLEVIHKGCIMKTRLKKIDQPFLYTAPKVDDISIVFQSIFGYKFSIIYLTALTVYFEGSLVAYSSIFAASFTSNIPLYFLSTCDIYEKGFYSSCIINYWIFLGLFGFIVIYLSLLGIKNQKTFQVSMCGLRYFIICLIIYCSIELIYTGKTIDGKPGSKPEPQLADFSKAHLAVPIIVFSLMYQLLLPSIAAIVHKRSQKMWKIVLMVTFIIFIIYSALGIIVPYAISNVKEQVSLNFRDYTGGQNEKNLWGYFVMYGVILQPAFDVIACFPFKTISLADNWGHMIYGDKIKSEKIIKVLVFVFGVVPLMFAAVFYNIAEVFGIVGLLPLVLFHAVVPIAHNIVNEQVKDKTSFDAGFYWRPLNYAITAGALTLFLYLLRQKINGILGF</sequence>
<evidence type="ECO:0000256" key="3">
    <source>
        <dbReference type="ARBA" id="ARBA00022989"/>
    </source>
</evidence>
<evidence type="ECO:0000259" key="6">
    <source>
        <dbReference type="Pfam" id="PF01490"/>
    </source>
</evidence>
<dbReference type="InterPro" id="IPR013057">
    <property type="entry name" value="AA_transpt_TM"/>
</dbReference>
<evidence type="ECO:0000256" key="5">
    <source>
        <dbReference type="SAM" id="Phobius"/>
    </source>
</evidence>
<evidence type="ECO:0000256" key="4">
    <source>
        <dbReference type="ARBA" id="ARBA00023136"/>
    </source>
</evidence>
<feature type="transmembrane region" description="Helical" evidence="5">
    <location>
        <begin position="7"/>
        <end position="30"/>
    </location>
</feature>
<reference evidence="7 8" key="1">
    <citation type="submission" date="2016-11" db="EMBL/GenBank/DDBJ databases">
        <title>The macronuclear genome of Stentor coeruleus: a giant cell with tiny introns.</title>
        <authorList>
            <person name="Slabodnick M."/>
            <person name="Ruby J.G."/>
            <person name="Reiff S.B."/>
            <person name="Swart E.C."/>
            <person name="Gosai S."/>
            <person name="Prabakaran S."/>
            <person name="Witkowska E."/>
            <person name="Larue G.E."/>
            <person name="Fisher S."/>
            <person name="Freeman R.M."/>
            <person name="Gunawardena J."/>
            <person name="Chu W."/>
            <person name="Stover N.A."/>
            <person name="Gregory B.D."/>
            <person name="Nowacki M."/>
            <person name="Derisi J."/>
            <person name="Roy S.W."/>
            <person name="Marshall W.F."/>
            <person name="Sood P."/>
        </authorList>
    </citation>
    <scope>NUCLEOTIDE SEQUENCE [LARGE SCALE GENOMIC DNA]</scope>
    <source>
        <strain evidence="7">WM001</strain>
    </source>
</reference>
<keyword evidence="8" id="KW-1185">Reference proteome</keyword>
<feature type="transmembrane region" description="Helical" evidence="5">
    <location>
        <begin position="305"/>
        <end position="330"/>
    </location>
</feature>
<feature type="transmembrane region" description="Helical" evidence="5">
    <location>
        <begin position="36"/>
        <end position="60"/>
    </location>
</feature>
<dbReference type="Proteomes" id="UP000187209">
    <property type="component" value="Unassembled WGS sequence"/>
</dbReference>
<comment type="caution">
    <text evidence="7">The sequence shown here is derived from an EMBL/GenBank/DDBJ whole genome shotgun (WGS) entry which is preliminary data.</text>
</comment>
<dbReference type="EMBL" id="MPUH01001255">
    <property type="protein sequence ID" value="OMJ68987.1"/>
    <property type="molecule type" value="Genomic_DNA"/>
</dbReference>
<feature type="domain" description="Amino acid transporter transmembrane" evidence="6">
    <location>
        <begin position="10"/>
        <end position="387"/>
    </location>
</feature>
<feature type="transmembrane region" description="Helical" evidence="5">
    <location>
        <begin position="351"/>
        <end position="371"/>
    </location>
</feature>
<keyword evidence="2 5" id="KW-0812">Transmembrane</keyword>
<evidence type="ECO:0000313" key="7">
    <source>
        <dbReference type="EMBL" id="OMJ68987.1"/>
    </source>
</evidence>
<organism evidence="7 8">
    <name type="scientific">Stentor coeruleus</name>
    <dbReference type="NCBI Taxonomy" id="5963"/>
    <lineage>
        <taxon>Eukaryota</taxon>
        <taxon>Sar</taxon>
        <taxon>Alveolata</taxon>
        <taxon>Ciliophora</taxon>
        <taxon>Postciliodesmatophora</taxon>
        <taxon>Heterotrichea</taxon>
        <taxon>Heterotrichida</taxon>
        <taxon>Stentoridae</taxon>
        <taxon>Stentor</taxon>
    </lineage>
</organism>
<keyword evidence="4 5" id="KW-0472">Membrane</keyword>
<feature type="transmembrane region" description="Helical" evidence="5">
    <location>
        <begin position="259"/>
        <end position="282"/>
    </location>
</feature>
<feature type="transmembrane region" description="Helical" evidence="5">
    <location>
        <begin position="417"/>
        <end position="434"/>
    </location>
</feature>
<protein>
    <recommendedName>
        <fullName evidence="6">Amino acid transporter transmembrane domain-containing protein</fullName>
    </recommendedName>
</protein>
<dbReference type="AlphaFoldDB" id="A0A1R2AWV5"/>
<gene>
    <name evidence="7" type="ORF">SteCoe_33416</name>
</gene>
<keyword evidence="3 5" id="KW-1133">Transmembrane helix</keyword>
<evidence type="ECO:0000313" key="8">
    <source>
        <dbReference type="Proteomes" id="UP000187209"/>
    </source>
</evidence>
<evidence type="ECO:0000256" key="2">
    <source>
        <dbReference type="ARBA" id="ARBA00022692"/>
    </source>
</evidence>
<feature type="transmembrane region" description="Helical" evidence="5">
    <location>
        <begin position="377"/>
        <end position="396"/>
    </location>
</feature>
<feature type="transmembrane region" description="Helical" evidence="5">
    <location>
        <begin position="184"/>
        <end position="205"/>
    </location>
</feature>
<dbReference type="GO" id="GO:0016020">
    <property type="term" value="C:membrane"/>
    <property type="evidence" value="ECO:0007669"/>
    <property type="project" value="UniProtKB-SubCell"/>
</dbReference>
<dbReference type="PANTHER" id="PTHR16189">
    <property type="entry name" value="TRANSMEMBRANE PROTEIN 104-RELATED"/>
    <property type="match status" value="1"/>
</dbReference>
<name>A0A1R2AWV5_9CILI</name>
<comment type="subcellular location">
    <subcellularLocation>
        <location evidence="1">Membrane</location>
    </subcellularLocation>
</comment>
<feature type="transmembrane region" description="Helical" evidence="5">
    <location>
        <begin position="151"/>
        <end position="172"/>
    </location>
</feature>
<evidence type="ECO:0000256" key="1">
    <source>
        <dbReference type="ARBA" id="ARBA00004370"/>
    </source>
</evidence>
<accession>A0A1R2AWV5</accession>
<dbReference type="OrthoDB" id="294541at2759"/>
<proteinExistence type="predicted"/>
<dbReference type="Pfam" id="PF01490">
    <property type="entry name" value="Aa_trans"/>
    <property type="match status" value="1"/>
</dbReference>